<proteinExistence type="predicted"/>
<dbReference type="RefSeq" id="WP_266340427.1">
    <property type="nucleotide sequence ID" value="NZ_JAPKNK010000010.1"/>
</dbReference>
<evidence type="ECO:0000313" key="2">
    <source>
        <dbReference type="EMBL" id="MCX5571468.1"/>
    </source>
</evidence>
<accession>A0A9X3E8J5</accession>
<keyword evidence="3" id="KW-1185">Reference proteome</keyword>
<dbReference type="SUPFAM" id="SSF46785">
    <property type="entry name" value="Winged helix' DNA-binding domain"/>
    <property type="match status" value="1"/>
</dbReference>
<protein>
    <submittedName>
        <fullName evidence="2">Helix-turn-helix domain-containing protein</fullName>
    </submittedName>
</protein>
<evidence type="ECO:0000256" key="1">
    <source>
        <dbReference type="SAM" id="MobiDB-lite"/>
    </source>
</evidence>
<dbReference type="Proteomes" id="UP001144805">
    <property type="component" value="Unassembled WGS sequence"/>
</dbReference>
<evidence type="ECO:0000313" key="3">
    <source>
        <dbReference type="Proteomes" id="UP001144805"/>
    </source>
</evidence>
<dbReference type="EMBL" id="JAPKNK010000010">
    <property type="protein sequence ID" value="MCX5571468.1"/>
    <property type="molecule type" value="Genomic_DNA"/>
</dbReference>
<feature type="region of interest" description="Disordered" evidence="1">
    <location>
        <begin position="109"/>
        <end position="172"/>
    </location>
</feature>
<organism evidence="2 3">
    <name type="scientific">Kaistia nematophila</name>
    <dbReference type="NCBI Taxonomy" id="2994654"/>
    <lineage>
        <taxon>Bacteria</taxon>
        <taxon>Pseudomonadati</taxon>
        <taxon>Pseudomonadota</taxon>
        <taxon>Alphaproteobacteria</taxon>
        <taxon>Hyphomicrobiales</taxon>
        <taxon>Kaistiaceae</taxon>
        <taxon>Kaistia</taxon>
    </lineage>
</organism>
<comment type="caution">
    <text evidence="2">The sequence shown here is derived from an EMBL/GenBank/DDBJ whole genome shotgun (WGS) entry which is preliminary data.</text>
</comment>
<feature type="compositionally biased region" description="Basic and acidic residues" evidence="1">
    <location>
        <begin position="151"/>
        <end position="170"/>
    </location>
</feature>
<name>A0A9X3E8J5_9HYPH</name>
<reference evidence="2" key="1">
    <citation type="submission" date="2022-11" db="EMBL/GenBank/DDBJ databases">
        <title>Biodiversity and phylogenetic relationships of bacteria.</title>
        <authorList>
            <person name="Machado R.A.R."/>
            <person name="Bhat A."/>
            <person name="Loulou A."/>
            <person name="Kallel S."/>
        </authorList>
    </citation>
    <scope>NUCLEOTIDE SEQUENCE</scope>
    <source>
        <strain evidence="2">K-TC2</strain>
    </source>
</reference>
<dbReference type="AlphaFoldDB" id="A0A9X3E8J5"/>
<sequence length="375" mass="40714">MSPHLSIIPAAAVVDGRLEGRDLQVLALLGIHTDREGWCTRSQVRMARELGCGRATVQRSLGRLIEAGYVQQRALFRKDGGDRSHEYRVLLDEVRPAEFITEVDASAEADEQAGSAADPLPTGGQGCPPSMGTGVPAHGWAPNRTTLSSNDSERETRAARRDPAQEKRDALAAAEADEPFITWFRSWPTSASDSILRTHAAWLGLTEAERTEAVRCSEAAVANHTISLRRKGCYSATTYLEEKRWKMLPEGVSAKAGGVSSVTLAPRTLPWFAMFWRLVTAGKPVKVMFENMQRGAGYAVRLSDVPSDAETGALVKIEAAVDGRPTPEMAAWAAAMARHGISFTPLSIGMPFVWVPSRWPPGQEQAQEQAQARAG</sequence>
<dbReference type="Pfam" id="PF13730">
    <property type="entry name" value="HTH_36"/>
    <property type="match status" value="1"/>
</dbReference>
<gene>
    <name evidence="2" type="ORF">OSH07_19875</name>
</gene>
<dbReference type="InterPro" id="IPR036390">
    <property type="entry name" value="WH_DNA-bd_sf"/>
</dbReference>